<feature type="domain" description="Mandelate racemase/muconate lactonizing enzyme C-terminal" evidence="4">
    <location>
        <begin position="146"/>
        <end position="243"/>
    </location>
</feature>
<dbReference type="EMBL" id="JARJLM010000673">
    <property type="protein sequence ID" value="MDF3839311.1"/>
    <property type="molecule type" value="Genomic_DNA"/>
</dbReference>
<accession>A0ABT6B377</accession>
<dbReference type="PANTHER" id="PTHR13794">
    <property type="entry name" value="ENOLASE SUPERFAMILY, MANDELATE RACEMASE"/>
    <property type="match status" value="1"/>
</dbReference>
<gene>
    <name evidence="5" type="ORF">P3W85_41200</name>
</gene>
<dbReference type="InterPro" id="IPR046945">
    <property type="entry name" value="RHMD-like"/>
</dbReference>
<comment type="caution">
    <text evidence="5">The sequence shown here is derived from an EMBL/GenBank/DDBJ whole genome shotgun (WGS) entry which is preliminary data.</text>
</comment>
<evidence type="ECO:0000256" key="2">
    <source>
        <dbReference type="ARBA" id="ARBA00022723"/>
    </source>
</evidence>
<dbReference type="Gene3D" id="3.30.390.10">
    <property type="entry name" value="Enolase-like, N-terminal domain"/>
    <property type="match status" value="1"/>
</dbReference>
<reference evidence="5 6" key="1">
    <citation type="submission" date="2023-03" db="EMBL/GenBank/DDBJ databases">
        <title>Draft assemblies of triclosan tolerant bacteria isolated from returned activated sludge.</title>
        <authorList>
            <person name="Van Hamelsveld S."/>
        </authorList>
    </citation>
    <scope>NUCLEOTIDE SEQUENCE [LARGE SCALE GENOMIC DNA]</scope>
    <source>
        <strain evidence="5 6">GW210010_S58</strain>
    </source>
</reference>
<dbReference type="InterPro" id="IPR013342">
    <property type="entry name" value="Mandelate_racemase_C"/>
</dbReference>
<evidence type="ECO:0000313" key="5">
    <source>
        <dbReference type="EMBL" id="MDF3839311.1"/>
    </source>
</evidence>
<dbReference type="Gene3D" id="3.20.20.120">
    <property type="entry name" value="Enolase-like C-terminal domain"/>
    <property type="match status" value="1"/>
</dbReference>
<dbReference type="Proteomes" id="UP001216674">
    <property type="component" value="Unassembled WGS sequence"/>
</dbReference>
<dbReference type="InterPro" id="IPR018110">
    <property type="entry name" value="Mandel_Rmase/mucon_lact_enz_CS"/>
</dbReference>
<evidence type="ECO:0000256" key="1">
    <source>
        <dbReference type="ARBA" id="ARBA00001946"/>
    </source>
</evidence>
<dbReference type="InterPro" id="IPR036849">
    <property type="entry name" value="Enolase-like_C_sf"/>
</dbReference>
<dbReference type="Pfam" id="PF13378">
    <property type="entry name" value="MR_MLE_C"/>
    <property type="match status" value="1"/>
</dbReference>
<sequence length="360" mass="38851">MSDSPLIIGFDVRPVIVPLHPPLRTASGVMATAPLVLLDIRTNGGVTGSSYIFTYTPVVLEGVAQVLRHILPLIESARLEPRANMAALRRKFILIGTPGLLDMALAAIDMALWDAHARFLGSPLVRLLGGTPSKTLAYASFGMEPPNEAAPLIEAAMRAGFRAIKIKIGYPTLEEDLLAIRAAKSLLGSSGKLMVDYNQSLTVPEAIRRGRALDEEGLEWIEEPTRYDDFDGHAKISAALRTPIQLGENLYGPREVSRSIRQESSDLMMLDLMKIGGVSGWLDAAAVCSASAIPVSTHFFQEASAHLQSLTPTAHYLEYFGLADGVLADPLCVTDGYVEPAEHPGLGIQWNADAIRRFAA</sequence>
<dbReference type="SFLD" id="SFLDG00179">
    <property type="entry name" value="mandelate_racemase"/>
    <property type="match status" value="1"/>
</dbReference>
<dbReference type="SUPFAM" id="SSF51604">
    <property type="entry name" value="Enolase C-terminal domain-like"/>
    <property type="match status" value="1"/>
</dbReference>
<keyword evidence="3" id="KW-0460">Magnesium</keyword>
<evidence type="ECO:0000313" key="6">
    <source>
        <dbReference type="Proteomes" id="UP001216674"/>
    </source>
</evidence>
<evidence type="ECO:0000259" key="4">
    <source>
        <dbReference type="SMART" id="SM00922"/>
    </source>
</evidence>
<dbReference type="PROSITE" id="PS00909">
    <property type="entry name" value="MR_MLE_2"/>
    <property type="match status" value="1"/>
</dbReference>
<dbReference type="SFLD" id="SFLDS00001">
    <property type="entry name" value="Enolase"/>
    <property type="match status" value="1"/>
</dbReference>
<protein>
    <submittedName>
        <fullName evidence="5">Enolase C-terminal domain-like protein</fullName>
    </submittedName>
</protein>
<dbReference type="PANTHER" id="PTHR13794:SF58">
    <property type="entry name" value="MITOCHONDRIAL ENOLASE SUPERFAMILY MEMBER 1"/>
    <property type="match status" value="1"/>
</dbReference>
<dbReference type="SUPFAM" id="SSF54826">
    <property type="entry name" value="Enolase N-terminal domain-like"/>
    <property type="match status" value="1"/>
</dbReference>
<dbReference type="PROSITE" id="PS00908">
    <property type="entry name" value="MR_MLE_1"/>
    <property type="match status" value="1"/>
</dbReference>
<keyword evidence="2" id="KW-0479">Metal-binding</keyword>
<dbReference type="SMART" id="SM00922">
    <property type="entry name" value="MR_MLE"/>
    <property type="match status" value="1"/>
</dbReference>
<dbReference type="InterPro" id="IPR029065">
    <property type="entry name" value="Enolase_C-like"/>
</dbReference>
<evidence type="ECO:0000256" key="3">
    <source>
        <dbReference type="ARBA" id="ARBA00022842"/>
    </source>
</evidence>
<dbReference type="InterPro" id="IPR029017">
    <property type="entry name" value="Enolase-like_N"/>
</dbReference>
<name>A0ABT6B377_9BURK</name>
<proteinExistence type="predicted"/>
<organism evidence="5 6">
    <name type="scientific">Cupriavidus basilensis</name>
    <dbReference type="NCBI Taxonomy" id="68895"/>
    <lineage>
        <taxon>Bacteria</taxon>
        <taxon>Pseudomonadati</taxon>
        <taxon>Pseudomonadota</taxon>
        <taxon>Betaproteobacteria</taxon>
        <taxon>Burkholderiales</taxon>
        <taxon>Burkholderiaceae</taxon>
        <taxon>Cupriavidus</taxon>
    </lineage>
</organism>
<keyword evidence="6" id="KW-1185">Reference proteome</keyword>
<dbReference type="Pfam" id="PF02746">
    <property type="entry name" value="MR_MLE_N"/>
    <property type="match status" value="1"/>
</dbReference>
<comment type="cofactor">
    <cofactor evidence="1">
        <name>Mg(2+)</name>
        <dbReference type="ChEBI" id="CHEBI:18420"/>
    </cofactor>
</comment>
<dbReference type="InterPro" id="IPR013341">
    <property type="entry name" value="Mandelate_racemase_N_dom"/>
</dbReference>